<sequence length="434" mass="47709">MSRESDPPLTARQLEILELMSKGLSNPDIARLLGLSQNTVKTHISNLLQTLGVSNRTEASVWFEDYRHQQQAHIQPLPVFVADNCPPELLSCLMCFEFLSLCPSAQPPTSGFYLDCPGDSGRLMQIQQGTSSLIHSFARAEVDSSQSRQRLAAQLFDKLLGIRVRQPTASHEDAIQTLLQIEYRLRSREAGTLREALETLSPMLSAFPDWSLPKSFYVLVAYAAWQEGAVSQLPPAANLINHAQQALHLAPQSAYAQLAFAAAALLMGQLPVALAHTEQAINANPMLESGLFFRAQVLALCGLYPQALAAYEQYELLYPQGQSTGRLLVGRAVTHFLAGQLDEAKSHILQAIPYRHSVQAGLCMMLVSIAEQQEDAAGLTLAREQLAQQLSDPAMLPRLMALLQRVLPPTSFQQFRQSLLRAGVSLPEPLPEQA</sequence>
<gene>
    <name evidence="5" type="ORF">MJ923_00535</name>
</gene>
<evidence type="ECO:0000256" key="3">
    <source>
        <dbReference type="ARBA" id="ARBA00023163"/>
    </source>
</evidence>
<keyword evidence="6" id="KW-1185">Reference proteome</keyword>
<dbReference type="PANTHER" id="PTHR44688:SF16">
    <property type="entry name" value="DNA-BINDING TRANSCRIPTIONAL ACTIVATOR DEVR_DOSR"/>
    <property type="match status" value="1"/>
</dbReference>
<organism evidence="5 6">
    <name type="scientific">Shewanella zhuhaiensis</name>
    <dbReference type="NCBI Taxonomy" id="2919576"/>
    <lineage>
        <taxon>Bacteria</taxon>
        <taxon>Pseudomonadati</taxon>
        <taxon>Pseudomonadota</taxon>
        <taxon>Gammaproteobacteria</taxon>
        <taxon>Alteromonadales</taxon>
        <taxon>Shewanellaceae</taxon>
        <taxon>Shewanella</taxon>
    </lineage>
</organism>
<dbReference type="EMBL" id="JAKUDL010000001">
    <property type="protein sequence ID" value="MCH4292785.1"/>
    <property type="molecule type" value="Genomic_DNA"/>
</dbReference>
<feature type="domain" description="HTH luxR-type" evidence="4">
    <location>
        <begin position="2"/>
        <end position="67"/>
    </location>
</feature>
<dbReference type="Proteomes" id="UP001297581">
    <property type="component" value="Unassembled WGS sequence"/>
</dbReference>
<dbReference type="SUPFAM" id="SSF46894">
    <property type="entry name" value="C-terminal effector domain of the bipartite response regulators"/>
    <property type="match status" value="1"/>
</dbReference>
<protein>
    <submittedName>
        <fullName evidence="5">LuxR C-terminal-related transcriptional regulator</fullName>
    </submittedName>
</protein>
<evidence type="ECO:0000259" key="4">
    <source>
        <dbReference type="PROSITE" id="PS50043"/>
    </source>
</evidence>
<evidence type="ECO:0000313" key="5">
    <source>
        <dbReference type="EMBL" id="MCH4292785.1"/>
    </source>
</evidence>
<reference evidence="5 6" key="1">
    <citation type="submission" date="2022-02" db="EMBL/GenBank/DDBJ databases">
        <title>The genome sequence of Shewanella sp. 3B26.</title>
        <authorList>
            <person name="Du J."/>
        </authorList>
    </citation>
    <scope>NUCLEOTIDE SEQUENCE [LARGE SCALE GENOMIC DNA]</scope>
    <source>
        <strain evidence="5 6">3B26</strain>
    </source>
</reference>
<dbReference type="SMART" id="SM00421">
    <property type="entry name" value="HTH_LUXR"/>
    <property type="match status" value="1"/>
</dbReference>
<dbReference type="PROSITE" id="PS50043">
    <property type="entry name" value="HTH_LUXR_2"/>
    <property type="match status" value="1"/>
</dbReference>
<name>A0AAJ1BDP3_9GAMM</name>
<keyword evidence="3" id="KW-0804">Transcription</keyword>
<dbReference type="Gene3D" id="1.10.10.10">
    <property type="entry name" value="Winged helix-like DNA-binding domain superfamily/Winged helix DNA-binding domain"/>
    <property type="match status" value="1"/>
</dbReference>
<keyword evidence="2" id="KW-0238">DNA-binding</keyword>
<dbReference type="Gene3D" id="1.25.40.10">
    <property type="entry name" value="Tetratricopeptide repeat domain"/>
    <property type="match status" value="1"/>
</dbReference>
<dbReference type="CDD" id="cd06170">
    <property type="entry name" value="LuxR_C_like"/>
    <property type="match status" value="1"/>
</dbReference>
<dbReference type="InterPro" id="IPR000792">
    <property type="entry name" value="Tscrpt_reg_LuxR_C"/>
</dbReference>
<evidence type="ECO:0000256" key="2">
    <source>
        <dbReference type="ARBA" id="ARBA00023125"/>
    </source>
</evidence>
<comment type="caution">
    <text evidence="5">The sequence shown here is derived from an EMBL/GenBank/DDBJ whole genome shotgun (WGS) entry which is preliminary data.</text>
</comment>
<dbReference type="PRINTS" id="PR00038">
    <property type="entry name" value="HTHLUXR"/>
</dbReference>
<accession>A0AAJ1BDP3</accession>
<dbReference type="InterPro" id="IPR036388">
    <property type="entry name" value="WH-like_DNA-bd_sf"/>
</dbReference>
<dbReference type="GO" id="GO:0003677">
    <property type="term" value="F:DNA binding"/>
    <property type="evidence" value="ECO:0007669"/>
    <property type="project" value="UniProtKB-KW"/>
</dbReference>
<dbReference type="GO" id="GO:0006355">
    <property type="term" value="P:regulation of DNA-templated transcription"/>
    <property type="evidence" value="ECO:0007669"/>
    <property type="project" value="InterPro"/>
</dbReference>
<dbReference type="Pfam" id="PF00196">
    <property type="entry name" value="GerE"/>
    <property type="match status" value="1"/>
</dbReference>
<evidence type="ECO:0000313" key="6">
    <source>
        <dbReference type="Proteomes" id="UP001297581"/>
    </source>
</evidence>
<dbReference type="PANTHER" id="PTHR44688">
    <property type="entry name" value="DNA-BINDING TRANSCRIPTIONAL ACTIVATOR DEVR_DOSR"/>
    <property type="match status" value="1"/>
</dbReference>
<dbReference type="InterPro" id="IPR016032">
    <property type="entry name" value="Sig_transdc_resp-reg_C-effctor"/>
</dbReference>
<dbReference type="AlphaFoldDB" id="A0AAJ1BDP3"/>
<dbReference type="SUPFAM" id="SSF48452">
    <property type="entry name" value="TPR-like"/>
    <property type="match status" value="1"/>
</dbReference>
<dbReference type="RefSeq" id="WP_240589447.1">
    <property type="nucleotide sequence ID" value="NZ_JAKUDL010000001.1"/>
</dbReference>
<evidence type="ECO:0000256" key="1">
    <source>
        <dbReference type="ARBA" id="ARBA00023015"/>
    </source>
</evidence>
<proteinExistence type="predicted"/>
<keyword evidence="1" id="KW-0805">Transcription regulation</keyword>
<dbReference type="InterPro" id="IPR011990">
    <property type="entry name" value="TPR-like_helical_dom_sf"/>
</dbReference>